<evidence type="ECO:0000313" key="3">
    <source>
        <dbReference type="EMBL" id="CAI8602163.1"/>
    </source>
</evidence>
<organism evidence="3 4">
    <name type="scientific">Vicia faba</name>
    <name type="common">Broad bean</name>
    <name type="synonym">Faba vulgaris</name>
    <dbReference type="NCBI Taxonomy" id="3906"/>
    <lineage>
        <taxon>Eukaryota</taxon>
        <taxon>Viridiplantae</taxon>
        <taxon>Streptophyta</taxon>
        <taxon>Embryophyta</taxon>
        <taxon>Tracheophyta</taxon>
        <taxon>Spermatophyta</taxon>
        <taxon>Magnoliopsida</taxon>
        <taxon>eudicotyledons</taxon>
        <taxon>Gunneridae</taxon>
        <taxon>Pentapetalae</taxon>
        <taxon>rosids</taxon>
        <taxon>fabids</taxon>
        <taxon>Fabales</taxon>
        <taxon>Fabaceae</taxon>
        <taxon>Papilionoideae</taxon>
        <taxon>50 kb inversion clade</taxon>
        <taxon>NPAAA clade</taxon>
        <taxon>Hologalegina</taxon>
        <taxon>IRL clade</taxon>
        <taxon>Fabeae</taxon>
        <taxon>Vicia</taxon>
    </lineage>
</organism>
<dbReference type="PANTHER" id="PTHR33142:SF28">
    <property type="entry name" value="CYCLIN-DEPENDENT PROTEIN KINASE INHIBITOR SMR13"/>
    <property type="match status" value="1"/>
</dbReference>
<keyword evidence="1" id="KW-0649">Protein kinase inhibitor</keyword>
<proteinExistence type="predicted"/>
<dbReference type="EMBL" id="OX451738">
    <property type="protein sequence ID" value="CAI8602163.1"/>
    <property type="molecule type" value="Genomic_DNA"/>
</dbReference>
<dbReference type="GO" id="GO:0005634">
    <property type="term" value="C:nucleus"/>
    <property type="evidence" value="ECO:0007669"/>
    <property type="project" value="TreeGrafter"/>
</dbReference>
<sequence>MAPVCTRSRMKLQKVMVEDRKQKRSYCHEFAREVISTCSVENTEVVVSDDHNKVEDREKNVTCASSGCCTPKAKRYRIPQVLTCPPAPKKRRVTSSGVCLSINRSPIALFSSPDIDLFFFSALKNVSV</sequence>
<evidence type="ECO:0000313" key="4">
    <source>
        <dbReference type="Proteomes" id="UP001157006"/>
    </source>
</evidence>
<dbReference type="GO" id="GO:0004860">
    <property type="term" value="F:protein kinase inhibitor activity"/>
    <property type="evidence" value="ECO:0007669"/>
    <property type="project" value="UniProtKB-KW"/>
</dbReference>
<keyword evidence="4" id="KW-1185">Reference proteome</keyword>
<evidence type="ECO:0000256" key="2">
    <source>
        <dbReference type="ARBA" id="ARBA00023306"/>
    </source>
</evidence>
<evidence type="ECO:0000256" key="1">
    <source>
        <dbReference type="ARBA" id="ARBA00023013"/>
    </source>
</evidence>
<dbReference type="GO" id="GO:0032875">
    <property type="term" value="P:regulation of DNA endoreduplication"/>
    <property type="evidence" value="ECO:0007669"/>
    <property type="project" value="InterPro"/>
</dbReference>
<protein>
    <submittedName>
        <fullName evidence="3">Uncharacterized protein</fullName>
    </submittedName>
</protein>
<dbReference type="Proteomes" id="UP001157006">
    <property type="component" value="Chromosome 3"/>
</dbReference>
<reference evidence="3 4" key="1">
    <citation type="submission" date="2023-01" db="EMBL/GenBank/DDBJ databases">
        <authorList>
            <person name="Kreplak J."/>
        </authorList>
    </citation>
    <scope>NUCLEOTIDE SEQUENCE [LARGE SCALE GENOMIC DNA]</scope>
</reference>
<gene>
    <name evidence="3" type="ORF">VFH_III027000</name>
</gene>
<keyword evidence="2" id="KW-0131">Cell cycle</keyword>
<dbReference type="AlphaFoldDB" id="A0AAV0ZXT8"/>
<name>A0AAV0ZXT8_VICFA</name>
<dbReference type="InterPro" id="IPR040389">
    <property type="entry name" value="SMR"/>
</dbReference>
<accession>A0AAV0ZXT8</accession>
<dbReference type="PANTHER" id="PTHR33142">
    <property type="entry name" value="CYCLIN-DEPENDENT PROTEIN KINASE INHIBITOR SMR13"/>
    <property type="match status" value="1"/>
</dbReference>